<dbReference type="Proteomes" id="UP000708298">
    <property type="component" value="Unassembled WGS sequence"/>
</dbReference>
<accession>A0A963YQ61</accession>
<dbReference type="AlphaFoldDB" id="A0A963YQ61"/>
<evidence type="ECO:0000313" key="1">
    <source>
        <dbReference type="EMBL" id="MCB8874776.1"/>
    </source>
</evidence>
<comment type="caution">
    <text evidence="1">The sequence shown here is derived from an EMBL/GenBank/DDBJ whole genome shotgun (WGS) entry which is preliminary data.</text>
</comment>
<reference evidence="1" key="1">
    <citation type="journal article" date="2021" name="Microorganisms">
        <title>Acidisoma silvae sp. nov. and Acidisomacellulosilytica sp. nov., Two Acidophilic Bacteria Isolated from Decaying Wood, Hydrolyzing Cellulose and Producing Poly-3-hydroxybutyrate.</title>
        <authorList>
            <person name="Mieszkin S."/>
            <person name="Pouder E."/>
            <person name="Uroz S."/>
            <person name="Simon-Colin C."/>
            <person name="Alain K."/>
        </authorList>
    </citation>
    <scope>NUCLEOTIDE SEQUENCE</scope>
    <source>
        <strain evidence="1">HW T2.11</strain>
    </source>
</reference>
<reference evidence="1" key="2">
    <citation type="submission" date="2021-01" db="EMBL/GenBank/DDBJ databases">
        <authorList>
            <person name="Mieszkin S."/>
            <person name="Pouder E."/>
            <person name="Alain K."/>
        </authorList>
    </citation>
    <scope>NUCLEOTIDE SEQUENCE</scope>
    <source>
        <strain evidence="1">HW T2.11</strain>
    </source>
</reference>
<keyword evidence="2" id="KW-1185">Reference proteome</keyword>
<gene>
    <name evidence="1" type="ORF">ASILVAE211_06245</name>
</gene>
<evidence type="ECO:0000313" key="2">
    <source>
        <dbReference type="Proteomes" id="UP000708298"/>
    </source>
</evidence>
<protein>
    <recommendedName>
        <fullName evidence="3">Phage tail protein</fullName>
    </recommendedName>
</protein>
<organism evidence="1 2">
    <name type="scientific">Acidisoma silvae</name>
    <dbReference type="NCBI Taxonomy" id="2802396"/>
    <lineage>
        <taxon>Bacteria</taxon>
        <taxon>Pseudomonadati</taxon>
        <taxon>Pseudomonadota</taxon>
        <taxon>Alphaproteobacteria</taxon>
        <taxon>Acetobacterales</taxon>
        <taxon>Acidocellaceae</taxon>
        <taxon>Acidisoma</taxon>
    </lineage>
</organism>
<proteinExistence type="predicted"/>
<sequence>MSDLDLVFGGDLAVAAHGDLAAAGGSALGQQRVLRRLLTNAGDYIWQLTYGAGLPAMIGQPAQATGIAGLVKSQIFLESAVARSPAPSVTVEADGSIVSLTVSYSDANDASAQAVGVTVSA</sequence>
<dbReference type="RefSeq" id="WP_227320441.1">
    <property type="nucleotide sequence ID" value="NZ_JAESVB010000002.1"/>
</dbReference>
<dbReference type="EMBL" id="JAESVB010000002">
    <property type="protein sequence ID" value="MCB8874776.1"/>
    <property type="molecule type" value="Genomic_DNA"/>
</dbReference>
<name>A0A963YQ61_9PROT</name>
<evidence type="ECO:0008006" key="3">
    <source>
        <dbReference type="Google" id="ProtNLM"/>
    </source>
</evidence>